<evidence type="ECO:0000313" key="3">
    <source>
        <dbReference type="Proteomes" id="UP000236569"/>
    </source>
</evidence>
<evidence type="ECO:0008006" key="4">
    <source>
        <dbReference type="Google" id="ProtNLM"/>
    </source>
</evidence>
<name>A0A2I9CSA7_9DEIO</name>
<dbReference type="Gene3D" id="1.25.40.10">
    <property type="entry name" value="Tetratricopeptide repeat domain"/>
    <property type="match status" value="1"/>
</dbReference>
<sequence>MSRLRSLALLLALAPAALAAPASLPLTSGAFQTLGAESYRRAGLSGSFTTWLADAYRRQGVLLLGEPSLGRALKRRRAQLLLATGAERDRLARDTAAWAHRFVKAALPRFSLERGFEFAGAARSGERQCLLQSVLITGLLQEAGLQAGAVMVWRNLSGQETNLGHVTATLRLPSGHGDLLIDASDPTPFVEHQGLLTWADGGYRFLVPRYGAEQTITGYRQADGGGPVALSGVSALDLAYLRSQFDYYRGERAPGGLLGTGVGRATPAGLQGSERWLQAALRENPHNALAAYVLGHVYRKQGRPGAARAQYLAAAKLYAAQGHTPRGVQDALAWARSAASR</sequence>
<dbReference type="InterPro" id="IPR011990">
    <property type="entry name" value="TPR-like_helical_dom_sf"/>
</dbReference>
<dbReference type="EMBL" id="BFAG01000002">
    <property type="protein sequence ID" value="GBF04499.1"/>
    <property type="molecule type" value="Genomic_DNA"/>
</dbReference>
<dbReference type="SUPFAM" id="SSF48452">
    <property type="entry name" value="TPR-like"/>
    <property type="match status" value="1"/>
</dbReference>
<dbReference type="RefSeq" id="WP_102125965.1">
    <property type="nucleotide sequence ID" value="NZ_BFAG01000002.1"/>
</dbReference>
<gene>
    <name evidence="2" type="ORF">DAERI_020096</name>
</gene>
<feature type="chain" id="PRO_5014331742" description="Transglutaminase-like domain-containing protein" evidence="1">
    <location>
        <begin position="20"/>
        <end position="341"/>
    </location>
</feature>
<protein>
    <recommendedName>
        <fullName evidence="4">Transglutaminase-like domain-containing protein</fullName>
    </recommendedName>
</protein>
<reference evidence="3" key="1">
    <citation type="submission" date="2018-01" db="EMBL/GenBank/DDBJ databases">
        <title>Draft Genome Sequence of the Radioresistant Bacterium Deinococcus aerius TR0125, Isolated from the Higher Atmosphere above Japan.</title>
        <authorList>
            <person name="Satoh K."/>
            <person name="Arai H."/>
            <person name="Sanzen T."/>
            <person name="Kawaguchi Y."/>
            <person name="Hayashi H."/>
            <person name="Yokobori S."/>
            <person name="Yamagishi A."/>
            <person name="Oono Y."/>
            <person name="Narumi I."/>
        </authorList>
    </citation>
    <scope>NUCLEOTIDE SEQUENCE [LARGE SCALE GENOMIC DNA]</scope>
    <source>
        <strain evidence="3">TR0125</strain>
    </source>
</reference>
<comment type="caution">
    <text evidence="2">The sequence shown here is derived from an EMBL/GenBank/DDBJ whole genome shotgun (WGS) entry which is preliminary data.</text>
</comment>
<keyword evidence="1" id="KW-0732">Signal</keyword>
<dbReference type="Proteomes" id="UP000236569">
    <property type="component" value="Unassembled WGS sequence"/>
</dbReference>
<feature type="signal peptide" evidence="1">
    <location>
        <begin position="1"/>
        <end position="19"/>
    </location>
</feature>
<organism evidence="2 3">
    <name type="scientific">Deinococcus aerius</name>
    <dbReference type="NCBI Taxonomy" id="200253"/>
    <lineage>
        <taxon>Bacteria</taxon>
        <taxon>Thermotogati</taxon>
        <taxon>Deinococcota</taxon>
        <taxon>Deinococci</taxon>
        <taxon>Deinococcales</taxon>
        <taxon>Deinococcaceae</taxon>
        <taxon>Deinococcus</taxon>
    </lineage>
</organism>
<evidence type="ECO:0000313" key="2">
    <source>
        <dbReference type="EMBL" id="GBF04499.1"/>
    </source>
</evidence>
<accession>A0A2I9CSA7</accession>
<dbReference type="AlphaFoldDB" id="A0A2I9CSA7"/>
<keyword evidence="3" id="KW-1185">Reference proteome</keyword>
<dbReference type="OrthoDB" id="58636at2"/>
<evidence type="ECO:0000256" key="1">
    <source>
        <dbReference type="SAM" id="SignalP"/>
    </source>
</evidence>
<proteinExistence type="predicted"/>